<organism evidence="1 2">
    <name type="scientific">Marchantia polymorpha</name>
    <name type="common">Common liverwort</name>
    <name type="synonym">Marchantia aquatica</name>
    <dbReference type="NCBI Taxonomy" id="3197"/>
    <lineage>
        <taxon>Eukaryota</taxon>
        <taxon>Viridiplantae</taxon>
        <taxon>Streptophyta</taxon>
        <taxon>Embryophyta</taxon>
        <taxon>Marchantiophyta</taxon>
        <taxon>Marchantiopsida</taxon>
        <taxon>Marchantiidae</taxon>
        <taxon>Marchantiales</taxon>
        <taxon>Marchantiaceae</taxon>
        <taxon>Marchantia</taxon>
    </lineage>
</organism>
<accession>A0A2R6X3R9</accession>
<evidence type="ECO:0000313" key="2">
    <source>
        <dbReference type="Proteomes" id="UP000244005"/>
    </source>
</evidence>
<protein>
    <submittedName>
        <fullName evidence="1">Uncharacterized protein</fullName>
    </submittedName>
</protein>
<keyword evidence="2" id="KW-1185">Reference proteome</keyword>
<sequence length="116" mass="13038">MEKYSRFYSFFHMVHQATHIDRETVLIFPSRLGLWLSGRPLLCREVSADPHGTCLTSSPRRSQQAHSTCKHSWHTCPSRADLPHVSAECCRAGKAGPQGNRLLCRTLALSSSITLF</sequence>
<dbReference type="Proteomes" id="UP000244005">
    <property type="component" value="Unassembled WGS sequence"/>
</dbReference>
<dbReference type="EMBL" id="KZ772710">
    <property type="protein sequence ID" value="PTQ40755.1"/>
    <property type="molecule type" value="Genomic_DNA"/>
</dbReference>
<gene>
    <name evidence="1" type="ORF">MARPO_0038s0079</name>
</gene>
<evidence type="ECO:0000313" key="1">
    <source>
        <dbReference type="EMBL" id="PTQ40755.1"/>
    </source>
</evidence>
<dbReference type="Gramene" id="Mp6g18690.1">
    <property type="protein sequence ID" value="Mp6g18690.1.cds1"/>
    <property type="gene ID" value="Mp6g18690"/>
</dbReference>
<dbReference type="AlphaFoldDB" id="A0A2R6X3R9"/>
<reference evidence="2" key="1">
    <citation type="journal article" date="2017" name="Cell">
        <title>Insights into land plant evolution garnered from the Marchantia polymorpha genome.</title>
        <authorList>
            <person name="Bowman J.L."/>
            <person name="Kohchi T."/>
            <person name="Yamato K.T."/>
            <person name="Jenkins J."/>
            <person name="Shu S."/>
            <person name="Ishizaki K."/>
            <person name="Yamaoka S."/>
            <person name="Nishihama R."/>
            <person name="Nakamura Y."/>
            <person name="Berger F."/>
            <person name="Adam C."/>
            <person name="Aki S.S."/>
            <person name="Althoff F."/>
            <person name="Araki T."/>
            <person name="Arteaga-Vazquez M.A."/>
            <person name="Balasubrmanian S."/>
            <person name="Barry K."/>
            <person name="Bauer D."/>
            <person name="Boehm C.R."/>
            <person name="Briginshaw L."/>
            <person name="Caballero-Perez J."/>
            <person name="Catarino B."/>
            <person name="Chen F."/>
            <person name="Chiyoda S."/>
            <person name="Chovatia M."/>
            <person name="Davies K.M."/>
            <person name="Delmans M."/>
            <person name="Demura T."/>
            <person name="Dierschke T."/>
            <person name="Dolan L."/>
            <person name="Dorantes-Acosta A.E."/>
            <person name="Eklund D.M."/>
            <person name="Florent S.N."/>
            <person name="Flores-Sandoval E."/>
            <person name="Fujiyama A."/>
            <person name="Fukuzawa H."/>
            <person name="Galik B."/>
            <person name="Grimanelli D."/>
            <person name="Grimwood J."/>
            <person name="Grossniklaus U."/>
            <person name="Hamada T."/>
            <person name="Haseloff J."/>
            <person name="Hetherington A.J."/>
            <person name="Higo A."/>
            <person name="Hirakawa Y."/>
            <person name="Hundley H.N."/>
            <person name="Ikeda Y."/>
            <person name="Inoue K."/>
            <person name="Inoue S.I."/>
            <person name="Ishida S."/>
            <person name="Jia Q."/>
            <person name="Kakita M."/>
            <person name="Kanazawa T."/>
            <person name="Kawai Y."/>
            <person name="Kawashima T."/>
            <person name="Kennedy M."/>
            <person name="Kinose K."/>
            <person name="Kinoshita T."/>
            <person name="Kohara Y."/>
            <person name="Koide E."/>
            <person name="Komatsu K."/>
            <person name="Kopischke S."/>
            <person name="Kubo M."/>
            <person name="Kyozuka J."/>
            <person name="Lagercrantz U."/>
            <person name="Lin S.S."/>
            <person name="Lindquist E."/>
            <person name="Lipzen A.M."/>
            <person name="Lu C.W."/>
            <person name="De Luna E."/>
            <person name="Martienssen R.A."/>
            <person name="Minamino N."/>
            <person name="Mizutani M."/>
            <person name="Mizutani M."/>
            <person name="Mochizuki N."/>
            <person name="Monte I."/>
            <person name="Mosher R."/>
            <person name="Nagasaki H."/>
            <person name="Nakagami H."/>
            <person name="Naramoto S."/>
            <person name="Nishitani K."/>
            <person name="Ohtani M."/>
            <person name="Okamoto T."/>
            <person name="Okumura M."/>
            <person name="Phillips J."/>
            <person name="Pollak B."/>
            <person name="Reinders A."/>
            <person name="Rovekamp M."/>
            <person name="Sano R."/>
            <person name="Sawa S."/>
            <person name="Schmid M.W."/>
            <person name="Shirakawa M."/>
            <person name="Solano R."/>
            <person name="Spunde A."/>
            <person name="Suetsugu N."/>
            <person name="Sugano S."/>
            <person name="Sugiyama A."/>
            <person name="Sun R."/>
            <person name="Suzuki Y."/>
            <person name="Takenaka M."/>
            <person name="Takezawa D."/>
            <person name="Tomogane H."/>
            <person name="Tsuzuki M."/>
            <person name="Ueda T."/>
            <person name="Umeda M."/>
            <person name="Ward J.M."/>
            <person name="Watanabe Y."/>
            <person name="Yazaki K."/>
            <person name="Yokoyama R."/>
            <person name="Yoshitake Y."/>
            <person name="Yotsui I."/>
            <person name="Zachgo S."/>
            <person name="Schmutz J."/>
        </authorList>
    </citation>
    <scope>NUCLEOTIDE SEQUENCE [LARGE SCALE GENOMIC DNA]</scope>
    <source>
        <strain evidence="2">Tak-1</strain>
    </source>
</reference>
<name>A0A2R6X3R9_MARPO</name>
<proteinExistence type="predicted"/>